<keyword evidence="2" id="KW-1185">Reference proteome</keyword>
<protein>
    <submittedName>
        <fullName evidence="1">Selenium-dependent hydroxylase accessory protein YqeC</fullName>
    </submittedName>
</protein>
<name>A0ABR9ZSX2_9FIRM</name>
<dbReference type="Pfam" id="PF19842">
    <property type="entry name" value="YqeC"/>
    <property type="match status" value="1"/>
</dbReference>
<dbReference type="NCBIfam" id="TIGR03172">
    <property type="entry name" value="selenium cofactor biosynthesis protein YqeC"/>
    <property type="match status" value="1"/>
</dbReference>
<proteinExistence type="predicted"/>
<dbReference type="InterPro" id="IPR017587">
    <property type="entry name" value="YqeC"/>
</dbReference>
<sequence length="293" mass="32265">MYAVNELNSISNLSIEAVIKSKRETAIRQGKSLVVSVVGAGGKTSLIYHLANQLKSEFRILVTTTTMMFKPDVGLDHTIYQQGLQERALLEKLMLLAPLTTSNQVTGLFLNEVGAGLDIDGSQVIKLKGVDQTLVDQIAKANLYDLILIEADGSRRRPLKAYGTHEPVLPQCSDLVIVVMGLRGLNQPVSEETVHRLDQFSALTGKKAGDALHFEDLLTLFSGEESFLKSVPEGCEVVALFNQADCLTQTYDFLDLSQKLFRMNSKIKHFLVVSLDKKWTYAAYLGKSDGDQG</sequence>
<evidence type="ECO:0000313" key="1">
    <source>
        <dbReference type="EMBL" id="MBF4693542.1"/>
    </source>
</evidence>
<accession>A0ABR9ZSX2</accession>
<gene>
    <name evidence="1" type="primary">yqeC</name>
    <name evidence="1" type="ORF">ISU02_10440</name>
</gene>
<reference evidence="1 2" key="1">
    <citation type="submission" date="2020-11" db="EMBL/GenBank/DDBJ databases">
        <title>Fusibacter basophilias sp. nov.</title>
        <authorList>
            <person name="Qiu D."/>
        </authorList>
    </citation>
    <scope>NUCLEOTIDE SEQUENCE [LARGE SCALE GENOMIC DNA]</scope>
    <source>
        <strain evidence="1 2">Q10-2</strain>
    </source>
</reference>
<dbReference type="RefSeq" id="WP_194701787.1">
    <property type="nucleotide sequence ID" value="NZ_JADKNH010000006.1"/>
</dbReference>
<dbReference type="Proteomes" id="UP000614200">
    <property type="component" value="Unassembled WGS sequence"/>
</dbReference>
<comment type="caution">
    <text evidence="1">The sequence shown here is derived from an EMBL/GenBank/DDBJ whole genome shotgun (WGS) entry which is preliminary data.</text>
</comment>
<organism evidence="1 2">
    <name type="scientific">Fusibacter ferrireducens</name>
    <dbReference type="NCBI Taxonomy" id="2785058"/>
    <lineage>
        <taxon>Bacteria</taxon>
        <taxon>Bacillati</taxon>
        <taxon>Bacillota</taxon>
        <taxon>Clostridia</taxon>
        <taxon>Eubacteriales</taxon>
        <taxon>Eubacteriales Family XII. Incertae Sedis</taxon>
        <taxon>Fusibacter</taxon>
    </lineage>
</organism>
<evidence type="ECO:0000313" key="2">
    <source>
        <dbReference type="Proteomes" id="UP000614200"/>
    </source>
</evidence>
<dbReference type="EMBL" id="JADKNH010000006">
    <property type="protein sequence ID" value="MBF4693542.1"/>
    <property type="molecule type" value="Genomic_DNA"/>
</dbReference>